<dbReference type="EMBL" id="RIBP01000003">
    <property type="protein sequence ID" value="TRZ39266.1"/>
    <property type="molecule type" value="Genomic_DNA"/>
</dbReference>
<comment type="caution">
    <text evidence="2">The sequence shown here is derived from an EMBL/GenBank/DDBJ whole genome shotgun (WGS) entry which is preliminary data.</text>
</comment>
<protein>
    <submittedName>
        <fullName evidence="2">Uncharacterized protein</fullName>
    </submittedName>
</protein>
<name>A0A553SQM5_NIACI</name>
<gene>
    <name evidence="2" type="ORF">CEQ21_07820</name>
</gene>
<evidence type="ECO:0000313" key="2">
    <source>
        <dbReference type="EMBL" id="TRZ39266.1"/>
    </source>
</evidence>
<reference evidence="2" key="1">
    <citation type="submission" date="2018-10" db="EMBL/GenBank/DDBJ databases">
        <title>FDA dAtabase for Regulatory Grade micrObial Sequences (FDA-ARGOS): Supporting development and validation of Infectious Disease Dx tests.</title>
        <authorList>
            <person name="Minogue T."/>
            <person name="Wolcott M."/>
            <person name="Wasieloski L."/>
            <person name="Aguilar W."/>
            <person name="Moore D."/>
            <person name="Tallon L.J."/>
            <person name="Sadzewicz L."/>
            <person name="Sengamalay N."/>
            <person name="Ott S."/>
            <person name="Godinez A."/>
            <person name="Nagaraj S."/>
            <person name="Vavikolanu K."/>
            <person name="Vyas G."/>
            <person name="Nadendla S."/>
            <person name="Aluvathingal J."/>
            <person name="Sichtig H."/>
        </authorList>
    </citation>
    <scope>NUCLEOTIDE SEQUENCE</scope>
    <source>
        <strain evidence="2">FDAARGOS_343</strain>
        <plasmid evidence="2">unnamed2</plasmid>
    </source>
</reference>
<sequence length="143" mass="16692">MFSNKKSYEAIKVNQVLTIEKQINSYSKLAEIYHDRILVIGQHMFTLPLSYHRKKTPAHSYLSSVKNFIQTNPITTAKDSLALKQFIYIDIWVLNNLNYYSAAFINDSSKKIQTYSIWNNPTNNKNNETKEKPDQRKLSGVMR</sequence>
<feature type="compositionally biased region" description="Basic and acidic residues" evidence="1">
    <location>
        <begin position="127"/>
        <end position="137"/>
    </location>
</feature>
<geneLocation type="plasmid" evidence="2">
    <name>unnamed2</name>
</geneLocation>
<dbReference type="RefSeq" id="WP_185762844.1">
    <property type="nucleotide sequence ID" value="NZ_CM017506.1"/>
</dbReference>
<proteinExistence type="predicted"/>
<accession>A0A553SQM5</accession>
<dbReference type="AlphaFoldDB" id="A0A553SQM5"/>
<feature type="region of interest" description="Disordered" evidence="1">
    <location>
        <begin position="119"/>
        <end position="143"/>
    </location>
</feature>
<organism evidence="2">
    <name type="scientific">Niallia circulans</name>
    <name type="common">Bacillus circulans</name>
    <dbReference type="NCBI Taxonomy" id="1397"/>
    <lineage>
        <taxon>Bacteria</taxon>
        <taxon>Bacillati</taxon>
        <taxon>Bacillota</taxon>
        <taxon>Bacilli</taxon>
        <taxon>Bacillales</taxon>
        <taxon>Bacillaceae</taxon>
        <taxon>Niallia</taxon>
    </lineage>
</organism>
<dbReference type="Proteomes" id="UP000319837">
    <property type="component" value="Plasmid unnamed2"/>
</dbReference>
<keyword evidence="2" id="KW-0614">Plasmid</keyword>
<evidence type="ECO:0000256" key="1">
    <source>
        <dbReference type="SAM" id="MobiDB-lite"/>
    </source>
</evidence>